<protein>
    <recommendedName>
        <fullName evidence="4">Secreted protein</fullName>
    </recommendedName>
</protein>
<proteinExistence type="predicted"/>
<organism evidence="2 3">
    <name type="scientific">Bradyrhizobium campsiandrae</name>
    <dbReference type="NCBI Taxonomy" id="1729892"/>
    <lineage>
        <taxon>Bacteria</taxon>
        <taxon>Pseudomonadati</taxon>
        <taxon>Pseudomonadota</taxon>
        <taxon>Alphaproteobacteria</taxon>
        <taxon>Hyphomicrobiales</taxon>
        <taxon>Nitrobacteraceae</taxon>
        <taxon>Bradyrhizobium</taxon>
    </lineage>
</organism>
<evidence type="ECO:0008006" key="4">
    <source>
        <dbReference type="Google" id="ProtNLM"/>
    </source>
</evidence>
<keyword evidence="1" id="KW-0732">Signal</keyword>
<gene>
    <name evidence="2" type="ORF">HA482_22870</name>
</gene>
<comment type="caution">
    <text evidence="2">The sequence shown here is derived from an EMBL/GenBank/DDBJ whole genome shotgun (WGS) entry which is preliminary data.</text>
</comment>
<evidence type="ECO:0000313" key="2">
    <source>
        <dbReference type="EMBL" id="MBC9981050.1"/>
    </source>
</evidence>
<accession>A0ABR7UAE2</accession>
<evidence type="ECO:0000313" key="3">
    <source>
        <dbReference type="Proteomes" id="UP000639516"/>
    </source>
</evidence>
<keyword evidence="3" id="KW-1185">Reference proteome</keyword>
<feature type="signal peptide" evidence="1">
    <location>
        <begin position="1"/>
        <end position="24"/>
    </location>
</feature>
<dbReference type="Proteomes" id="UP000639516">
    <property type="component" value="Unassembled WGS sequence"/>
</dbReference>
<evidence type="ECO:0000256" key="1">
    <source>
        <dbReference type="SAM" id="SignalP"/>
    </source>
</evidence>
<dbReference type="EMBL" id="JAATTO010000033">
    <property type="protein sequence ID" value="MBC9981050.1"/>
    <property type="molecule type" value="Genomic_DNA"/>
</dbReference>
<dbReference type="RefSeq" id="WP_188106622.1">
    <property type="nucleotide sequence ID" value="NZ_JAANIH010000060.1"/>
</dbReference>
<name>A0ABR7UAE2_9BRAD</name>
<sequence>MRTKAFVLTAVALLVAQIAAEAEARDSARAYRWHGAHRNWHRFAQIAPPVVTVVTPDLDAPVARYVYNRLDDGYDYPVGYGEYAIYGRWAFDRYGRPDVVRCRLVWFDGPRLRSLNRCE</sequence>
<reference evidence="2 3" key="1">
    <citation type="journal article" date="2020" name="Arch. Microbiol.">
        <title>Bradyrhizobium campsiandrae sp. nov., a nitrogen-fixing bacterial strain isolated from a native leguminous tree from the Amazon adapted to flooded conditions.</title>
        <authorList>
            <person name="Cabral Michel D."/>
            <person name="Martins da Costa E."/>
            <person name="Azarias Guimaraes A."/>
            <person name="Soares de Carvalho T."/>
            <person name="Santos de Castro Caputo P."/>
            <person name="Willems A."/>
            <person name="de Souza Moreira F.M."/>
        </authorList>
    </citation>
    <scope>NUCLEOTIDE SEQUENCE [LARGE SCALE GENOMIC DNA]</scope>
    <source>
        <strain evidence="3">INPA 384B</strain>
    </source>
</reference>
<feature type="chain" id="PRO_5045558866" description="Secreted protein" evidence="1">
    <location>
        <begin position="25"/>
        <end position="119"/>
    </location>
</feature>